<name>A0AAW0U5X7_SCYPA</name>
<dbReference type="InterPro" id="IPR009003">
    <property type="entry name" value="Peptidase_S1_PA"/>
</dbReference>
<dbReference type="PANTHER" id="PTHR24253">
    <property type="entry name" value="TRANSMEMBRANE PROTEASE SERINE"/>
    <property type="match status" value="1"/>
</dbReference>
<dbReference type="GO" id="GO:0004252">
    <property type="term" value="F:serine-type endopeptidase activity"/>
    <property type="evidence" value="ECO:0007669"/>
    <property type="project" value="InterPro"/>
</dbReference>
<keyword evidence="5" id="KW-1185">Reference proteome</keyword>
<comment type="caution">
    <text evidence="4">The sequence shown here is derived from an EMBL/GenBank/DDBJ whole genome shotgun (WGS) entry which is preliminary data.</text>
</comment>
<evidence type="ECO:0000259" key="3">
    <source>
        <dbReference type="PROSITE" id="PS50240"/>
    </source>
</evidence>
<gene>
    <name evidence="4" type="ORF">O3P69_006250</name>
</gene>
<keyword evidence="1" id="KW-1015">Disulfide bond</keyword>
<dbReference type="CDD" id="cd00190">
    <property type="entry name" value="Tryp_SPc"/>
    <property type="match status" value="1"/>
</dbReference>
<proteinExistence type="inferred from homology"/>
<dbReference type="SUPFAM" id="SSF50494">
    <property type="entry name" value="Trypsin-like serine proteases"/>
    <property type="match status" value="1"/>
</dbReference>
<dbReference type="PROSITE" id="PS50240">
    <property type="entry name" value="TRYPSIN_DOM"/>
    <property type="match status" value="1"/>
</dbReference>
<evidence type="ECO:0000313" key="4">
    <source>
        <dbReference type="EMBL" id="KAK8395458.1"/>
    </source>
</evidence>
<dbReference type="GO" id="GO:0006508">
    <property type="term" value="P:proteolysis"/>
    <property type="evidence" value="ECO:0007669"/>
    <property type="project" value="InterPro"/>
</dbReference>
<dbReference type="AlphaFoldDB" id="A0AAW0U5X7"/>
<organism evidence="4 5">
    <name type="scientific">Scylla paramamosain</name>
    <name type="common">Mud crab</name>
    <dbReference type="NCBI Taxonomy" id="85552"/>
    <lineage>
        <taxon>Eukaryota</taxon>
        <taxon>Metazoa</taxon>
        <taxon>Ecdysozoa</taxon>
        <taxon>Arthropoda</taxon>
        <taxon>Crustacea</taxon>
        <taxon>Multicrustacea</taxon>
        <taxon>Malacostraca</taxon>
        <taxon>Eumalacostraca</taxon>
        <taxon>Eucarida</taxon>
        <taxon>Decapoda</taxon>
        <taxon>Pleocyemata</taxon>
        <taxon>Brachyura</taxon>
        <taxon>Eubrachyura</taxon>
        <taxon>Portunoidea</taxon>
        <taxon>Portunidae</taxon>
        <taxon>Portuninae</taxon>
        <taxon>Scylla</taxon>
    </lineage>
</organism>
<dbReference type="Gene3D" id="2.40.10.10">
    <property type="entry name" value="Trypsin-like serine proteases"/>
    <property type="match status" value="1"/>
</dbReference>
<protein>
    <recommendedName>
        <fullName evidence="3">Peptidase S1 domain-containing protein</fullName>
    </recommendedName>
</protein>
<reference evidence="4 5" key="1">
    <citation type="submission" date="2023-03" db="EMBL/GenBank/DDBJ databases">
        <title>High-quality genome of Scylla paramamosain provides insights in environmental adaptation.</title>
        <authorList>
            <person name="Zhang L."/>
        </authorList>
    </citation>
    <scope>NUCLEOTIDE SEQUENCE [LARGE SCALE GENOMIC DNA]</scope>
    <source>
        <strain evidence="4">LZ_2023a</strain>
        <tissue evidence="4">Muscle</tissue>
    </source>
</reference>
<evidence type="ECO:0000313" key="5">
    <source>
        <dbReference type="Proteomes" id="UP001487740"/>
    </source>
</evidence>
<dbReference type="Proteomes" id="UP001487740">
    <property type="component" value="Unassembled WGS sequence"/>
</dbReference>
<comment type="similarity">
    <text evidence="2">Belongs to the peptidase S1 family. CLIP subfamily.</text>
</comment>
<dbReference type="FunFam" id="2.40.10.10:FF:000002">
    <property type="entry name" value="Transmembrane protease serine"/>
    <property type="match status" value="1"/>
</dbReference>
<dbReference type="SMART" id="SM00020">
    <property type="entry name" value="Tryp_SPc"/>
    <property type="match status" value="1"/>
</dbReference>
<evidence type="ECO:0000256" key="2">
    <source>
        <dbReference type="ARBA" id="ARBA00024195"/>
    </source>
</evidence>
<feature type="domain" description="Peptidase S1" evidence="3">
    <location>
        <begin position="1"/>
        <end position="156"/>
    </location>
</feature>
<evidence type="ECO:0000256" key="1">
    <source>
        <dbReference type="ARBA" id="ARBA00023157"/>
    </source>
</evidence>
<sequence>MDNDISLLKLAKPIAFPSNNKIAPVCLPTLGETYDKVMATVTGWGHLTFNGTQPEVLHEVTVPTMTYKECLTETAYATTDWAADYLNENMICAGEAAGGKDACENDSGGPLVTPGSSGSMEQIGIVSWGYRCAEPNYPGVYTRVGNYLSWIASETSGASACPPTS</sequence>
<dbReference type="Pfam" id="PF00089">
    <property type="entry name" value="Trypsin"/>
    <property type="match status" value="1"/>
</dbReference>
<accession>A0AAW0U5X7</accession>
<dbReference type="EMBL" id="JARAKH010000018">
    <property type="protein sequence ID" value="KAK8395458.1"/>
    <property type="molecule type" value="Genomic_DNA"/>
</dbReference>
<dbReference type="InterPro" id="IPR043504">
    <property type="entry name" value="Peptidase_S1_PA_chymotrypsin"/>
</dbReference>
<dbReference type="InterPro" id="IPR001254">
    <property type="entry name" value="Trypsin_dom"/>
</dbReference>
<dbReference type="PANTHER" id="PTHR24253:SF153">
    <property type="entry name" value="SERINE PROTEASE HEPSIN"/>
    <property type="match status" value="1"/>
</dbReference>